<accession>A0A2T6C1S3</accession>
<keyword evidence="2" id="KW-1185">Reference proteome</keyword>
<organism evidence="1 2">
    <name type="scientific">Kordia periserrulae</name>
    <dbReference type="NCBI Taxonomy" id="701523"/>
    <lineage>
        <taxon>Bacteria</taxon>
        <taxon>Pseudomonadati</taxon>
        <taxon>Bacteroidota</taxon>
        <taxon>Flavobacteriia</taxon>
        <taxon>Flavobacteriales</taxon>
        <taxon>Flavobacteriaceae</taxon>
        <taxon>Kordia</taxon>
    </lineage>
</organism>
<dbReference type="EMBL" id="QBKT01000003">
    <property type="protein sequence ID" value="PTX62272.1"/>
    <property type="molecule type" value="Genomic_DNA"/>
</dbReference>
<sequence length="100" mass="11516">MKINIQFLHMATSEAMESYVTEKLNHLANKYDMIIHVDVLFKSEKDPKGKGNICEMEASLSGPRIFASSNEENYEVAVKHTIKDLEKQLEKRKSTLKPYL</sequence>
<dbReference type="NCBIfam" id="TIGR00741">
    <property type="entry name" value="yfiA"/>
    <property type="match status" value="1"/>
</dbReference>
<name>A0A2T6C1S3_9FLAO</name>
<proteinExistence type="predicted"/>
<comment type="caution">
    <text evidence="1">The sequence shown here is derived from an EMBL/GenBank/DDBJ whole genome shotgun (WGS) entry which is preliminary data.</text>
</comment>
<reference evidence="1 2" key="1">
    <citation type="submission" date="2018-04" db="EMBL/GenBank/DDBJ databases">
        <title>Genomic Encyclopedia of Archaeal and Bacterial Type Strains, Phase II (KMG-II): from individual species to whole genera.</title>
        <authorList>
            <person name="Goeker M."/>
        </authorList>
    </citation>
    <scope>NUCLEOTIDE SEQUENCE [LARGE SCALE GENOMIC DNA]</scope>
    <source>
        <strain evidence="1 2">DSM 25731</strain>
    </source>
</reference>
<dbReference type="AlphaFoldDB" id="A0A2T6C1S3"/>
<dbReference type="Proteomes" id="UP000244090">
    <property type="component" value="Unassembled WGS sequence"/>
</dbReference>
<protein>
    <submittedName>
        <fullName evidence="1">Putative sigma-54 modulation protein</fullName>
    </submittedName>
</protein>
<evidence type="ECO:0000313" key="2">
    <source>
        <dbReference type="Proteomes" id="UP000244090"/>
    </source>
</evidence>
<evidence type="ECO:0000313" key="1">
    <source>
        <dbReference type="EMBL" id="PTX62272.1"/>
    </source>
</evidence>
<dbReference type="InterPro" id="IPR003489">
    <property type="entry name" value="RHF/RaiA"/>
</dbReference>
<dbReference type="RefSeq" id="WP_108114476.1">
    <property type="nucleotide sequence ID" value="NZ_QBKT01000003.1"/>
</dbReference>
<dbReference type="Gene3D" id="3.30.160.100">
    <property type="entry name" value="Ribosome hibernation promotion factor-like"/>
    <property type="match status" value="1"/>
</dbReference>
<dbReference type="InterPro" id="IPR036567">
    <property type="entry name" value="RHF-like"/>
</dbReference>
<dbReference type="OrthoDB" id="9808702at2"/>
<dbReference type="Pfam" id="PF02482">
    <property type="entry name" value="Ribosomal_S30AE"/>
    <property type="match status" value="1"/>
</dbReference>
<dbReference type="SUPFAM" id="SSF69754">
    <property type="entry name" value="Ribosome binding protein Y (YfiA homologue)"/>
    <property type="match status" value="1"/>
</dbReference>
<gene>
    <name evidence="1" type="ORF">C8N46_103372</name>
</gene>